<reference evidence="1 2" key="1">
    <citation type="submission" date="2014-04" db="EMBL/GenBank/DDBJ databases">
        <authorList>
            <consortium name="DOE Joint Genome Institute"/>
            <person name="Kuo A."/>
            <person name="Kohler A."/>
            <person name="Costa M.D."/>
            <person name="Nagy L.G."/>
            <person name="Floudas D."/>
            <person name="Copeland A."/>
            <person name="Barry K.W."/>
            <person name="Cichocki N."/>
            <person name="Veneault-Fourrey C."/>
            <person name="LaButti K."/>
            <person name="Lindquist E.A."/>
            <person name="Lipzen A."/>
            <person name="Lundell T."/>
            <person name="Morin E."/>
            <person name="Murat C."/>
            <person name="Sun H."/>
            <person name="Tunlid A."/>
            <person name="Henrissat B."/>
            <person name="Grigoriev I.V."/>
            <person name="Hibbett D.S."/>
            <person name="Martin F."/>
            <person name="Nordberg H.P."/>
            <person name="Cantor M.N."/>
            <person name="Hua S.X."/>
        </authorList>
    </citation>
    <scope>NUCLEOTIDE SEQUENCE [LARGE SCALE GENOMIC DNA]</scope>
    <source>
        <strain evidence="1 2">Marx 270</strain>
    </source>
</reference>
<feature type="non-terminal residue" evidence="1">
    <location>
        <position position="94"/>
    </location>
</feature>
<accession>A0A0C3K9I3</accession>
<sequence length="94" mass="10616">MDIPELVHNGCNWNHYGEWVLQAVDKEGLMRLLNGSETQPTDPIQLEGSADSAWQQCNDIALHLIICGLPDSILCSIMHLESAHKMFIYLESCY</sequence>
<dbReference type="Proteomes" id="UP000054217">
    <property type="component" value="Unassembled WGS sequence"/>
</dbReference>
<dbReference type="Pfam" id="PF14223">
    <property type="entry name" value="Retrotran_gag_2"/>
    <property type="match status" value="1"/>
</dbReference>
<dbReference type="OrthoDB" id="3269759at2759"/>
<dbReference type="HOGENOM" id="CLU_142630_0_0_1"/>
<evidence type="ECO:0000313" key="2">
    <source>
        <dbReference type="Proteomes" id="UP000054217"/>
    </source>
</evidence>
<gene>
    <name evidence="1" type="ORF">M404DRAFT_138803</name>
</gene>
<dbReference type="AlphaFoldDB" id="A0A0C3K9I3"/>
<reference evidence="2" key="2">
    <citation type="submission" date="2015-01" db="EMBL/GenBank/DDBJ databases">
        <title>Evolutionary Origins and Diversification of the Mycorrhizal Mutualists.</title>
        <authorList>
            <consortium name="DOE Joint Genome Institute"/>
            <consortium name="Mycorrhizal Genomics Consortium"/>
            <person name="Kohler A."/>
            <person name="Kuo A."/>
            <person name="Nagy L.G."/>
            <person name="Floudas D."/>
            <person name="Copeland A."/>
            <person name="Barry K.W."/>
            <person name="Cichocki N."/>
            <person name="Veneault-Fourrey C."/>
            <person name="LaButti K."/>
            <person name="Lindquist E.A."/>
            <person name="Lipzen A."/>
            <person name="Lundell T."/>
            <person name="Morin E."/>
            <person name="Murat C."/>
            <person name="Riley R."/>
            <person name="Ohm R."/>
            <person name="Sun H."/>
            <person name="Tunlid A."/>
            <person name="Henrissat B."/>
            <person name="Grigoriev I.V."/>
            <person name="Hibbett D.S."/>
            <person name="Martin F."/>
        </authorList>
    </citation>
    <scope>NUCLEOTIDE SEQUENCE [LARGE SCALE GENOMIC DNA]</scope>
    <source>
        <strain evidence="2">Marx 270</strain>
    </source>
</reference>
<organism evidence="1 2">
    <name type="scientific">Pisolithus tinctorius Marx 270</name>
    <dbReference type="NCBI Taxonomy" id="870435"/>
    <lineage>
        <taxon>Eukaryota</taxon>
        <taxon>Fungi</taxon>
        <taxon>Dikarya</taxon>
        <taxon>Basidiomycota</taxon>
        <taxon>Agaricomycotina</taxon>
        <taxon>Agaricomycetes</taxon>
        <taxon>Agaricomycetidae</taxon>
        <taxon>Boletales</taxon>
        <taxon>Sclerodermatineae</taxon>
        <taxon>Pisolithaceae</taxon>
        <taxon>Pisolithus</taxon>
    </lineage>
</organism>
<dbReference type="EMBL" id="KN831963">
    <property type="protein sequence ID" value="KIO06272.1"/>
    <property type="molecule type" value="Genomic_DNA"/>
</dbReference>
<name>A0A0C3K9I3_PISTI</name>
<keyword evidence="2" id="KW-1185">Reference proteome</keyword>
<protein>
    <submittedName>
        <fullName evidence="1">Uncharacterized protein</fullName>
    </submittedName>
</protein>
<evidence type="ECO:0000313" key="1">
    <source>
        <dbReference type="EMBL" id="KIO06272.1"/>
    </source>
</evidence>
<proteinExistence type="predicted"/>
<dbReference type="InParanoid" id="A0A0C3K9I3"/>